<organism evidence="1 2">
    <name type="scientific">Mucilaginibacter pocheonensis</name>
    <dbReference type="NCBI Taxonomy" id="398050"/>
    <lineage>
        <taxon>Bacteria</taxon>
        <taxon>Pseudomonadati</taxon>
        <taxon>Bacteroidota</taxon>
        <taxon>Sphingobacteriia</taxon>
        <taxon>Sphingobacteriales</taxon>
        <taxon>Sphingobacteriaceae</taxon>
        <taxon>Mucilaginibacter</taxon>
    </lineage>
</organism>
<accession>A0ABU1T594</accession>
<dbReference type="Proteomes" id="UP001247620">
    <property type="component" value="Unassembled WGS sequence"/>
</dbReference>
<dbReference type="Gene3D" id="3.40.50.150">
    <property type="entry name" value="Vaccinia Virus protein VP39"/>
    <property type="match status" value="1"/>
</dbReference>
<keyword evidence="1" id="KW-0808">Transferase</keyword>
<dbReference type="RefSeq" id="WP_310091057.1">
    <property type="nucleotide sequence ID" value="NZ_JAVDUU010000001.1"/>
</dbReference>
<comment type="caution">
    <text evidence="1">The sequence shown here is derived from an EMBL/GenBank/DDBJ whole genome shotgun (WGS) entry which is preliminary data.</text>
</comment>
<dbReference type="GO" id="GO:0032259">
    <property type="term" value="P:methylation"/>
    <property type="evidence" value="ECO:0007669"/>
    <property type="project" value="UniProtKB-KW"/>
</dbReference>
<evidence type="ECO:0000313" key="1">
    <source>
        <dbReference type="EMBL" id="MDR6940421.1"/>
    </source>
</evidence>
<dbReference type="GO" id="GO:0008168">
    <property type="term" value="F:methyltransferase activity"/>
    <property type="evidence" value="ECO:0007669"/>
    <property type="project" value="UniProtKB-KW"/>
</dbReference>
<dbReference type="InterPro" id="IPR029063">
    <property type="entry name" value="SAM-dependent_MTases_sf"/>
</dbReference>
<evidence type="ECO:0000313" key="2">
    <source>
        <dbReference type="Proteomes" id="UP001247620"/>
    </source>
</evidence>
<keyword evidence="2" id="KW-1185">Reference proteome</keyword>
<dbReference type="SUPFAM" id="SSF53335">
    <property type="entry name" value="S-adenosyl-L-methionine-dependent methyltransferases"/>
    <property type="match status" value="1"/>
</dbReference>
<name>A0ABU1T594_9SPHI</name>
<dbReference type="Pfam" id="PF13489">
    <property type="entry name" value="Methyltransf_23"/>
    <property type="match status" value="1"/>
</dbReference>
<reference evidence="1 2" key="1">
    <citation type="submission" date="2023-07" db="EMBL/GenBank/DDBJ databases">
        <title>Sorghum-associated microbial communities from plants grown in Nebraska, USA.</title>
        <authorList>
            <person name="Schachtman D."/>
        </authorList>
    </citation>
    <scope>NUCLEOTIDE SEQUENCE [LARGE SCALE GENOMIC DNA]</scope>
    <source>
        <strain evidence="1 2">3262</strain>
    </source>
</reference>
<proteinExistence type="predicted"/>
<keyword evidence="1" id="KW-0489">Methyltransferase</keyword>
<gene>
    <name evidence="1" type="ORF">J2W55_000249</name>
</gene>
<protein>
    <submittedName>
        <fullName evidence="1">2-polyprenyl-3-methyl-5-hydroxy-6-metoxy-1, 4-benzoquinol methylase</fullName>
    </submittedName>
</protein>
<sequence>MTTEDINCVICTNKLSALFEAQVMFSYNISYYKCPVCGTIQTEKPYWLSEAYENAITATDIGLLSRNIDLSTKVFNLITKTFDSSKKFLDFGGGYGVLVRLLRDKGLDFYRQDIYCQNIFAVNHDISDLKENERRFELVSCFEVFEHVADPFKLFEELLSYSSNILVSTVIIPENQSITSAADWWYFAPETGQHITFYTMRSLALIAEKYGMNLYSDGQGLHLFTPKKLNDDPLKQRTSLVDKIRNKLIHILSPSAKSGVISLTQNDVAIAKARALQHIMNK</sequence>
<dbReference type="EMBL" id="JAVDUU010000001">
    <property type="protein sequence ID" value="MDR6940421.1"/>
    <property type="molecule type" value="Genomic_DNA"/>
</dbReference>